<dbReference type="Proteomes" id="UP000283880">
    <property type="component" value="Unassembled WGS sequence"/>
</dbReference>
<feature type="transmembrane region" description="Helical" evidence="1">
    <location>
        <begin position="44"/>
        <end position="67"/>
    </location>
</feature>
<organism evidence="2 3">
    <name type="scientific">Enterocloster asparagiformis</name>
    <dbReference type="NCBI Taxonomy" id="333367"/>
    <lineage>
        <taxon>Bacteria</taxon>
        <taxon>Bacillati</taxon>
        <taxon>Bacillota</taxon>
        <taxon>Clostridia</taxon>
        <taxon>Lachnospirales</taxon>
        <taxon>Lachnospiraceae</taxon>
        <taxon>Enterocloster</taxon>
    </lineage>
</organism>
<evidence type="ECO:0000256" key="1">
    <source>
        <dbReference type="SAM" id="Phobius"/>
    </source>
</evidence>
<dbReference type="RefSeq" id="WP_050785445.1">
    <property type="nucleotide sequence ID" value="NZ_BAABXR010000001.1"/>
</dbReference>
<dbReference type="OrthoDB" id="2048079at2"/>
<dbReference type="EMBL" id="QSBM01000026">
    <property type="protein sequence ID" value="RGX22908.1"/>
    <property type="molecule type" value="Genomic_DNA"/>
</dbReference>
<feature type="transmembrane region" description="Helical" evidence="1">
    <location>
        <begin position="12"/>
        <end position="38"/>
    </location>
</feature>
<reference evidence="2 3" key="1">
    <citation type="submission" date="2018-08" db="EMBL/GenBank/DDBJ databases">
        <title>A genome reference for cultivated species of the human gut microbiota.</title>
        <authorList>
            <person name="Zou Y."/>
            <person name="Xue W."/>
            <person name="Luo G."/>
        </authorList>
    </citation>
    <scope>NUCLEOTIDE SEQUENCE [LARGE SCALE GENOMIC DNA]</scope>
    <source>
        <strain evidence="2 3">AF04-15</strain>
    </source>
</reference>
<keyword evidence="1" id="KW-0472">Membrane</keyword>
<evidence type="ECO:0000313" key="3">
    <source>
        <dbReference type="Proteomes" id="UP000283880"/>
    </source>
</evidence>
<gene>
    <name evidence="2" type="ORF">DWV29_25225</name>
</gene>
<proteinExistence type="predicted"/>
<accession>A0A413F849</accession>
<evidence type="ECO:0000313" key="2">
    <source>
        <dbReference type="EMBL" id="RGX22908.1"/>
    </source>
</evidence>
<protein>
    <recommendedName>
        <fullName evidence="4">DUF3592 domain-containing protein</fullName>
    </recommendedName>
</protein>
<keyword evidence="1" id="KW-0812">Transmembrane</keyword>
<comment type="caution">
    <text evidence="2">The sequence shown here is derived from an EMBL/GenBank/DDBJ whole genome shotgun (WGS) entry which is preliminary data.</text>
</comment>
<sequence length="166" mass="18782">MGRRRKMNGMALFMYLFGGIWAVVGTIFLVTGLVGFLNADSQPAFLNLMFTGLGGLFAAIGYTILLLQVFRARRKKRLLENGRRVYAQLGEIYQDTSVAVNGRYLWRVSCQYMDERGTMHIFRSDGLNFDPSGLLTGLQIPVYLEEGRPDHYAVDLDAVLPRIEIH</sequence>
<keyword evidence="1" id="KW-1133">Transmembrane helix</keyword>
<evidence type="ECO:0008006" key="4">
    <source>
        <dbReference type="Google" id="ProtNLM"/>
    </source>
</evidence>
<name>A0A413F849_9FIRM</name>
<dbReference type="AlphaFoldDB" id="A0A413F849"/>